<dbReference type="Proteomes" id="UP000024837">
    <property type="component" value="Unassembled WGS sequence"/>
</dbReference>
<dbReference type="HOGENOM" id="CLU_476499_0_0_1"/>
<feature type="compositionally biased region" description="Low complexity" evidence="1">
    <location>
        <begin position="257"/>
        <end position="268"/>
    </location>
</feature>
<name>W7HRT6_9PEZI</name>
<dbReference type="EMBL" id="KI966415">
    <property type="protein sequence ID" value="EWC46771.1"/>
    <property type="molecule type" value="Genomic_DNA"/>
</dbReference>
<dbReference type="OrthoDB" id="5308330at2759"/>
<keyword evidence="2" id="KW-0812">Transmembrane</keyword>
<evidence type="ECO:0000256" key="2">
    <source>
        <dbReference type="SAM" id="Phobius"/>
    </source>
</evidence>
<protein>
    <submittedName>
        <fullName evidence="3">Uncharacterized protein</fullName>
    </submittedName>
</protein>
<evidence type="ECO:0000313" key="4">
    <source>
        <dbReference type="Proteomes" id="UP000024837"/>
    </source>
</evidence>
<evidence type="ECO:0000313" key="3">
    <source>
        <dbReference type="EMBL" id="EWC46771.1"/>
    </source>
</evidence>
<keyword evidence="4" id="KW-1185">Reference proteome</keyword>
<feature type="region of interest" description="Disordered" evidence="1">
    <location>
        <begin position="531"/>
        <end position="572"/>
    </location>
</feature>
<dbReference type="AlphaFoldDB" id="W7HRT6"/>
<feature type="transmembrane region" description="Helical" evidence="2">
    <location>
        <begin position="46"/>
        <end position="65"/>
    </location>
</feature>
<organism evidence="3 4">
    <name type="scientific">Drechslerella stenobrocha 248</name>
    <dbReference type="NCBI Taxonomy" id="1043628"/>
    <lineage>
        <taxon>Eukaryota</taxon>
        <taxon>Fungi</taxon>
        <taxon>Dikarya</taxon>
        <taxon>Ascomycota</taxon>
        <taxon>Pezizomycotina</taxon>
        <taxon>Orbiliomycetes</taxon>
        <taxon>Orbiliales</taxon>
        <taxon>Orbiliaceae</taxon>
        <taxon>Drechslerella</taxon>
    </lineage>
</organism>
<sequence length="572" mass="61833">MPTDTDNTSDGWDAVAHVGQKENRRARLVRYRDSLKSRLSACCTRWGGLLAFTVFIIVVMLVGLACQDYFAMKSGGHPNSRRSIFSSTGLPWTNHRYAYQAVHDSRGDAAVPLTEYLVNGNIVTSRFKHNHHRPVFGGNARRDIAAADIAATTSPHTHHSPGAVIHNIGDLIDILFSEEHDVSKRNSPVGSNTVHVEVETRTIPYSTDLNGQIYYGPNAISVYHTHMDGGPAPMVPNINPTMANGDRDPTAHTGATSLSARPSSALPSQTNEPAIAPASYQSLETGAVGDLQPDQMHSSSPVAIIEDSQLAGFLFTPTSTREWTTVTRTNSSNTGLMSTHDGDAQSHITPPPITSSVIFDDFWSHSVTVTYAGSGTWKMIPWSTPEAPAPPTGTPVGPVRTIFDPVVNITYEVAPYDSEDSVNSVALYWRPISTGTPTRPEDIAAASSFIAAGGKPPSMPKPHIVFDSRTNITWNQTFEGDVINWIPVYIAVSTGDRPDYTHPPVPWIPEWPGFGDEEDYNPGANWVVGGHLQGQDDNEARDLPTPAETPLAGSLIPAAGDDNVVGFPEFDD</sequence>
<feature type="region of interest" description="Disordered" evidence="1">
    <location>
        <begin position="240"/>
        <end position="271"/>
    </location>
</feature>
<keyword evidence="2" id="KW-0472">Membrane</keyword>
<gene>
    <name evidence="3" type="ORF">DRE_04016</name>
</gene>
<accession>W7HRT6</accession>
<keyword evidence="2" id="KW-1133">Transmembrane helix</keyword>
<evidence type="ECO:0000256" key="1">
    <source>
        <dbReference type="SAM" id="MobiDB-lite"/>
    </source>
</evidence>
<reference evidence="3 4" key="1">
    <citation type="submission" date="2013-05" db="EMBL/GenBank/DDBJ databases">
        <title>Drechslerella stenobrocha genome reveals carnivorous origination and mechanical trapping mechanism of predatory fungi.</title>
        <authorList>
            <person name="Liu X."/>
            <person name="Zhang W."/>
            <person name="Liu K."/>
        </authorList>
    </citation>
    <scope>NUCLEOTIDE SEQUENCE [LARGE SCALE GENOMIC DNA]</scope>
    <source>
        <strain evidence="3 4">248</strain>
    </source>
</reference>
<proteinExistence type="predicted"/>